<dbReference type="RefSeq" id="WP_188706286.1">
    <property type="nucleotide sequence ID" value="NZ_BMLX01000007.1"/>
</dbReference>
<protein>
    <recommendedName>
        <fullName evidence="2">EamA domain-containing protein</fullName>
    </recommendedName>
</protein>
<name>A0ABQ2PDL8_9NEIS</name>
<evidence type="ECO:0000259" key="2">
    <source>
        <dbReference type="Pfam" id="PF00892"/>
    </source>
</evidence>
<feature type="transmembrane region" description="Helical" evidence="1">
    <location>
        <begin position="100"/>
        <end position="118"/>
    </location>
</feature>
<feature type="transmembrane region" description="Helical" evidence="1">
    <location>
        <begin position="46"/>
        <end position="66"/>
    </location>
</feature>
<dbReference type="Gene3D" id="1.10.3730.20">
    <property type="match status" value="1"/>
</dbReference>
<comment type="caution">
    <text evidence="3">The sequence shown here is derived from an EMBL/GenBank/DDBJ whole genome shotgun (WGS) entry which is preliminary data.</text>
</comment>
<dbReference type="EMBL" id="BMLX01000007">
    <property type="protein sequence ID" value="GGP23644.1"/>
    <property type="molecule type" value="Genomic_DNA"/>
</dbReference>
<dbReference type="Proteomes" id="UP000637267">
    <property type="component" value="Unassembled WGS sequence"/>
</dbReference>
<evidence type="ECO:0000313" key="4">
    <source>
        <dbReference type="Proteomes" id="UP000637267"/>
    </source>
</evidence>
<evidence type="ECO:0000313" key="3">
    <source>
        <dbReference type="EMBL" id="GGP23644.1"/>
    </source>
</evidence>
<evidence type="ECO:0000256" key="1">
    <source>
        <dbReference type="SAM" id="Phobius"/>
    </source>
</evidence>
<feature type="domain" description="EamA" evidence="2">
    <location>
        <begin position="41"/>
        <end position="117"/>
    </location>
</feature>
<keyword evidence="1" id="KW-0812">Transmembrane</keyword>
<proteinExistence type="predicted"/>
<dbReference type="SUPFAM" id="SSF103481">
    <property type="entry name" value="Multidrug resistance efflux transporter EmrE"/>
    <property type="match status" value="1"/>
</dbReference>
<dbReference type="InterPro" id="IPR000620">
    <property type="entry name" value="EamA_dom"/>
</dbReference>
<organism evidence="3 4">
    <name type="scientific">Silvimonas iriomotensis</name>
    <dbReference type="NCBI Taxonomy" id="449662"/>
    <lineage>
        <taxon>Bacteria</taxon>
        <taxon>Pseudomonadati</taxon>
        <taxon>Pseudomonadota</taxon>
        <taxon>Betaproteobacteria</taxon>
        <taxon>Neisseriales</taxon>
        <taxon>Chitinibacteraceae</taxon>
        <taxon>Silvimonas</taxon>
    </lineage>
</organism>
<gene>
    <name evidence="3" type="ORF">GCM10010970_36440</name>
</gene>
<sequence length="119" mass="12734">MSLVHLFIIIFATGLAALGSLCLKLAALRLPTFSVTPGYALALISNPYLIVGAALHVVPLLIWVYLLKFVDLSKLQPMMSMVYVFSAVLAYLVLQEPVGGMRIAGICIIIVGVCLVSIS</sequence>
<reference evidence="4" key="1">
    <citation type="journal article" date="2019" name="Int. J. Syst. Evol. Microbiol.">
        <title>The Global Catalogue of Microorganisms (GCM) 10K type strain sequencing project: providing services to taxonomists for standard genome sequencing and annotation.</title>
        <authorList>
            <consortium name="The Broad Institute Genomics Platform"/>
            <consortium name="The Broad Institute Genome Sequencing Center for Infectious Disease"/>
            <person name="Wu L."/>
            <person name="Ma J."/>
        </authorList>
    </citation>
    <scope>NUCLEOTIDE SEQUENCE [LARGE SCALE GENOMIC DNA]</scope>
    <source>
        <strain evidence="4">CGMCC 1.8859</strain>
    </source>
</reference>
<keyword evidence="1" id="KW-1133">Transmembrane helix</keyword>
<dbReference type="Pfam" id="PF00892">
    <property type="entry name" value="EamA"/>
    <property type="match status" value="1"/>
</dbReference>
<keyword evidence="1" id="KW-0472">Membrane</keyword>
<feature type="transmembrane region" description="Helical" evidence="1">
    <location>
        <begin position="78"/>
        <end position="94"/>
    </location>
</feature>
<keyword evidence="4" id="KW-1185">Reference proteome</keyword>
<dbReference type="InterPro" id="IPR037185">
    <property type="entry name" value="EmrE-like"/>
</dbReference>
<accession>A0ABQ2PDL8</accession>